<evidence type="ECO:0000313" key="6">
    <source>
        <dbReference type="Proteomes" id="UP000235392"/>
    </source>
</evidence>
<proteinExistence type="predicted"/>
<protein>
    <submittedName>
        <fullName evidence="2">Uncharacterized protein</fullName>
    </submittedName>
</protein>
<organism evidence="2 5">
    <name type="scientific">Puccinia coronata f. sp. avenae</name>
    <dbReference type="NCBI Taxonomy" id="200324"/>
    <lineage>
        <taxon>Eukaryota</taxon>
        <taxon>Fungi</taxon>
        <taxon>Dikarya</taxon>
        <taxon>Basidiomycota</taxon>
        <taxon>Pucciniomycotina</taxon>
        <taxon>Pucciniomycetes</taxon>
        <taxon>Pucciniales</taxon>
        <taxon>Pucciniaceae</taxon>
        <taxon>Puccinia</taxon>
    </lineage>
</organism>
<sequence>MDPATQARVMEAMKAHQKPSNPMRPPPLPDPPPLPTRPETHAFKQTDLPLNIVNHIFNCLNEAFSPSNPTCTLNKQQIQALFTHVNKLKDLITHENNLEKIAKRLDKLEQRPLVTAPTLAPPSWASITNKSKSDHKNANALIRQVPTVPTNHEINEFKKASFVIRTPPGFATLDPVSASDITTKINSVLSTINATVDSQLIKVAGIARLPSKDLKIFTNTRTQAHWLLNNKHRWTNLLCSDLVTFPSRFPVILHALPTNFDPTNPLHLQELGNQNRIDSTLIQSARWLGKPVTNGKKNGSIVLQLLNKEIALKIEKSGLFLQNELYRGAHYI</sequence>
<evidence type="ECO:0000313" key="4">
    <source>
        <dbReference type="EMBL" id="PLW34262.1"/>
    </source>
</evidence>
<dbReference type="Proteomes" id="UP000235388">
    <property type="component" value="Unassembled WGS sequence"/>
</dbReference>
<name>A0A2N5TYV9_9BASI</name>
<accession>A0A2N5TYV9</accession>
<dbReference type="EMBL" id="PGCJ01000369">
    <property type="protein sequence ID" value="PLW30681.1"/>
    <property type="molecule type" value="Genomic_DNA"/>
</dbReference>
<feature type="compositionally biased region" description="Pro residues" evidence="1">
    <location>
        <begin position="22"/>
        <end position="36"/>
    </location>
</feature>
<dbReference type="Proteomes" id="UP000235392">
    <property type="component" value="Unassembled WGS sequence"/>
</dbReference>
<evidence type="ECO:0000313" key="3">
    <source>
        <dbReference type="EMBL" id="PLW31632.1"/>
    </source>
</evidence>
<dbReference type="EMBL" id="PGCI01000264">
    <property type="protein sequence ID" value="PLW31632.1"/>
    <property type="molecule type" value="Genomic_DNA"/>
</dbReference>
<evidence type="ECO:0000313" key="2">
    <source>
        <dbReference type="EMBL" id="PLW30681.1"/>
    </source>
</evidence>
<comment type="caution">
    <text evidence="2">The sequence shown here is derived from an EMBL/GenBank/DDBJ whole genome shotgun (WGS) entry which is preliminary data.</text>
</comment>
<dbReference type="AlphaFoldDB" id="A0A2N5TYV9"/>
<feature type="region of interest" description="Disordered" evidence="1">
    <location>
        <begin position="1"/>
        <end position="39"/>
    </location>
</feature>
<evidence type="ECO:0000256" key="1">
    <source>
        <dbReference type="SAM" id="MobiDB-lite"/>
    </source>
</evidence>
<evidence type="ECO:0000313" key="5">
    <source>
        <dbReference type="Proteomes" id="UP000235388"/>
    </source>
</evidence>
<dbReference type="EMBL" id="PGCI01000201">
    <property type="protein sequence ID" value="PLW34262.1"/>
    <property type="molecule type" value="Genomic_DNA"/>
</dbReference>
<gene>
    <name evidence="2" type="ORF">PCANC_18696</name>
    <name evidence="3" type="ORF">PCASD_17050</name>
    <name evidence="4" type="ORF">PCASD_17909</name>
</gene>
<reference evidence="5 6" key="1">
    <citation type="submission" date="2017-11" db="EMBL/GenBank/DDBJ databases">
        <title>De novo assembly and phasing of dikaryotic genomes from two isolates of Puccinia coronata f. sp. avenae, the causal agent of oat crown rust.</title>
        <authorList>
            <person name="Miller M.E."/>
            <person name="Zhang Y."/>
            <person name="Omidvar V."/>
            <person name="Sperschneider J."/>
            <person name="Schwessinger B."/>
            <person name="Raley C."/>
            <person name="Palmer J.M."/>
            <person name="Garnica D."/>
            <person name="Upadhyaya N."/>
            <person name="Rathjen J."/>
            <person name="Taylor J.M."/>
            <person name="Park R.F."/>
            <person name="Dodds P.N."/>
            <person name="Hirsch C.D."/>
            <person name="Kianian S.F."/>
            <person name="Figueroa M."/>
        </authorList>
    </citation>
    <scope>NUCLEOTIDE SEQUENCE [LARGE SCALE GENOMIC DNA]</scope>
    <source>
        <strain evidence="2">12NC29</strain>
        <strain evidence="3">12SD80</strain>
    </source>
</reference>
<dbReference type="OrthoDB" id="2506018at2759"/>
<keyword evidence="5" id="KW-1185">Reference proteome</keyword>